<evidence type="ECO:0000256" key="5">
    <source>
        <dbReference type="ARBA" id="ARBA00022694"/>
    </source>
</evidence>
<evidence type="ECO:0000256" key="3">
    <source>
        <dbReference type="ARBA" id="ARBA00007073"/>
    </source>
</evidence>
<organism evidence="8 9">
    <name type="scientific">Kwoniella heveanensis BCC8398</name>
    <dbReference type="NCBI Taxonomy" id="1296120"/>
    <lineage>
        <taxon>Eukaryota</taxon>
        <taxon>Fungi</taxon>
        <taxon>Dikarya</taxon>
        <taxon>Basidiomycota</taxon>
        <taxon>Agaricomycotina</taxon>
        <taxon>Tremellomycetes</taxon>
        <taxon>Tremellales</taxon>
        <taxon>Cryptococcaceae</taxon>
        <taxon>Kwoniella</taxon>
    </lineage>
</organism>
<dbReference type="AlphaFoldDB" id="A0A1B9GN94"/>
<dbReference type="GO" id="GO:0070525">
    <property type="term" value="P:tRNA threonylcarbamoyladenosine metabolic process"/>
    <property type="evidence" value="ECO:0007669"/>
    <property type="project" value="TreeGrafter"/>
</dbReference>
<evidence type="ECO:0000256" key="4">
    <source>
        <dbReference type="ARBA" id="ARBA00022490"/>
    </source>
</evidence>
<feature type="region of interest" description="Disordered" evidence="7">
    <location>
        <begin position="109"/>
        <end position="142"/>
    </location>
</feature>
<evidence type="ECO:0000256" key="1">
    <source>
        <dbReference type="ARBA" id="ARBA00004123"/>
    </source>
</evidence>
<keyword evidence="9" id="KW-1185">Reference proteome</keyword>
<name>A0A1B9GN94_9TREE</name>
<evidence type="ECO:0000313" key="9">
    <source>
        <dbReference type="Proteomes" id="UP000092666"/>
    </source>
</evidence>
<evidence type="ECO:0008006" key="10">
    <source>
        <dbReference type="Google" id="ProtNLM"/>
    </source>
</evidence>
<dbReference type="PANTHER" id="PTHR31283:SF5">
    <property type="entry name" value="EKC_KEOPS COMPLEX SUBUNIT LAGE3"/>
    <property type="match status" value="1"/>
</dbReference>
<dbReference type="GO" id="GO:0000408">
    <property type="term" value="C:EKC/KEOPS complex"/>
    <property type="evidence" value="ECO:0007669"/>
    <property type="project" value="TreeGrafter"/>
</dbReference>
<proteinExistence type="inferred from homology"/>
<protein>
    <recommendedName>
        <fullName evidence="10">Transcription factor Pcc1</fullName>
    </recommendedName>
</protein>
<dbReference type="GO" id="GO:0005634">
    <property type="term" value="C:nucleus"/>
    <property type="evidence" value="ECO:0007669"/>
    <property type="project" value="UniProtKB-SubCell"/>
</dbReference>
<keyword evidence="4" id="KW-0963">Cytoplasm</keyword>
<evidence type="ECO:0000256" key="7">
    <source>
        <dbReference type="SAM" id="MobiDB-lite"/>
    </source>
</evidence>
<dbReference type="InterPro" id="IPR015419">
    <property type="entry name" value="CTAG/Pcc1"/>
</dbReference>
<accession>A0A1B9GN94</accession>
<keyword evidence="5" id="KW-0819">tRNA processing</keyword>
<dbReference type="STRING" id="1296120.A0A1B9GN94"/>
<sequence>MASTQAEAGPSREGWHTVTLRIPFHTPQHAEIARQAIDVDREQNGTFVSREMAVEGEELVVTYWTSTIRLLRLSTNSFLSSLDLVTRTMTSFAPDPSDARITDEELERIKEESNASTGAVGGKKGIELKGDGRGAGSGEEVR</sequence>
<gene>
    <name evidence="8" type="ORF">I316_05739</name>
</gene>
<dbReference type="EMBL" id="KI669507">
    <property type="protein sequence ID" value="OCF32559.1"/>
    <property type="molecule type" value="Genomic_DNA"/>
</dbReference>
<comment type="subcellular location">
    <subcellularLocation>
        <location evidence="2">Cytoplasm</location>
    </subcellularLocation>
    <subcellularLocation>
        <location evidence="1">Nucleus</location>
    </subcellularLocation>
</comment>
<evidence type="ECO:0000313" key="8">
    <source>
        <dbReference type="EMBL" id="OCF32559.1"/>
    </source>
</evidence>
<reference evidence="9" key="2">
    <citation type="submission" date="2013-12" db="EMBL/GenBank/DDBJ databases">
        <title>Evolution of pathogenesis and genome organization in the Tremellales.</title>
        <authorList>
            <person name="Cuomo C."/>
            <person name="Litvintseva A."/>
            <person name="Heitman J."/>
            <person name="Chen Y."/>
            <person name="Sun S."/>
            <person name="Springer D."/>
            <person name="Dromer F."/>
            <person name="Young S."/>
            <person name="Zeng Q."/>
            <person name="Chapman S."/>
            <person name="Gujja S."/>
            <person name="Saif S."/>
            <person name="Birren B."/>
        </authorList>
    </citation>
    <scope>NUCLEOTIDE SEQUENCE [LARGE SCALE GENOMIC DNA]</scope>
    <source>
        <strain evidence="9">BCC8398</strain>
    </source>
</reference>
<keyword evidence="6" id="KW-0539">Nucleus</keyword>
<feature type="compositionally biased region" description="Gly residues" evidence="7">
    <location>
        <begin position="133"/>
        <end position="142"/>
    </location>
</feature>
<reference evidence="8 9" key="1">
    <citation type="submission" date="2013-07" db="EMBL/GenBank/DDBJ databases">
        <title>The Genome Sequence of Cryptococcus heveanensis BCC8398.</title>
        <authorList>
            <consortium name="The Broad Institute Genome Sequencing Platform"/>
            <person name="Cuomo C."/>
            <person name="Litvintseva A."/>
            <person name="Chen Y."/>
            <person name="Heitman J."/>
            <person name="Sun S."/>
            <person name="Springer D."/>
            <person name="Dromer F."/>
            <person name="Young S.K."/>
            <person name="Zeng Q."/>
            <person name="Gargeya S."/>
            <person name="Fitzgerald M."/>
            <person name="Abouelleil A."/>
            <person name="Alvarado L."/>
            <person name="Berlin A.M."/>
            <person name="Chapman S.B."/>
            <person name="Dewar J."/>
            <person name="Goldberg J."/>
            <person name="Griggs A."/>
            <person name="Gujja S."/>
            <person name="Hansen M."/>
            <person name="Howarth C."/>
            <person name="Imamovic A."/>
            <person name="Larimer J."/>
            <person name="McCowan C."/>
            <person name="Murphy C."/>
            <person name="Pearson M."/>
            <person name="Priest M."/>
            <person name="Roberts A."/>
            <person name="Saif S."/>
            <person name="Shea T."/>
            <person name="Sykes S."/>
            <person name="Wortman J."/>
            <person name="Nusbaum C."/>
            <person name="Birren B."/>
        </authorList>
    </citation>
    <scope>NUCLEOTIDE SEQUENCE [LARGE SCALE GENOMIC DNA]</scope>
    <source>
        <strain evidence="8 9">BCC8398</strain>
    </source>
</reference>
<evidence type="ECO:0000256" key="6">
    <source>
        <dbReference type="ARBA" id="ARBA00023242"/>
    </source>
</evidence>
<dbReference type="GO" id="GO:0005737">
    <property type="term" value="C:cytoplasm"/>
    <property type="evidence" value="ECO:0007669"/>
    <property type="project" value="UniProtKB-SubCell"/>
</dbReference>
<dbReference type="FunFam" id="3.30.310.50:FF:000005">
    <property type="entry name" value="L antigen family member 3"/>
    <property type="match status" value="1"/>
</dbReference>
<dbReference type="Pfam" id="PF09341">
    <property type="entry name" value="Pcc1"/>
    <property type="match status" value="1"/>
</dbReference>
<dbReference type="GO" id="GO:0008033">
    <property type="term" value="P:tRNA processing"/>
    <property type="evidence" value="ECO:0007669"/>
    <property type="project" value="UniProtKB-KW"/>
</dbReference>
<dbReference type="Proteomes" id="UP000092666">
    <property type="component" value="Unassembled WGS sequence"/>
</dbReference>
<evidence type="ECO:0000256" key="2">
    <source>
        <dbReference type="ARBA" id="ARBA00004496"/>
    </source>
</evidence>
<dbReference type="OrthoDB" id="10025739at2759"/>
<dbReference type="PANTHER" id="PTHR31283">
    <property type="entry name" value="EKC/KEOPS COMPLEX SUBUNIT PCC1 FAMILY MEMBER"/>
    <property type="match status" value="1"/>
</dbReference>
<dbReference type="Gene3D" id="3.30.310.50">
    <property type="entry name" value="Alpha-D-phosphohexomutase, C-terminal domain"/>
    <property type="match status" value="1"/>
</dbReference>
<comment type="similarity">
    <text evidence="3">Belongs to the CTAG/PCC1 family.</text>
</comment>